<proteinExistence type="predicted"/>
<dbReference type="Proteomes" id="UP000735302">
    <property type="component" value="Unassembled WGS sequence"/>
</dbReference>
<protein>
    <recommendedName>
        <fullName evidence="4">Secreted protein</fullName>
    </recommendedName>
</protein>
<sequence>MSLYMVVKERRRHFCVCMILLNRLMHVCAANLSEPPHICVSVASLSHVVTWLTTGHANKDTGNLVALKTGARNITDILYFTWRVVFTFFLRLIREAKLQPIRP</sequence>
<keyword evidence="1" id="KW-0732">Signal</keyword>
<dbReference type="AlphaFoldDB" id="A0AAV4B6N1"/>
<gene>
    <name evidence="2" type="ORF">PoB_004166200</name>
</gene>
<evidence type="ECO:0000313" key="2">
    <source>
        <dbReference type="EMBL" id="GFO15157.1"/>
    </source>
</evidence>
<feature type="chain" id="PRO_5043685690" description="Secreted protein" evidence="1">
    <location>
        <begin position="30"/>
        <end position="103"/>
    </location>
</feature>
<evidence type="ECO:0008006" key="4">
    <source>
        <dbReference type="Google" id="ProtNLM"/>
    </source>
</evidence>
<accession>A0AAV4B6N1</accession>
<keyword evidence="3" id="KW-1185">Reference proteome</keyword>
<evidence type="ECO:0000256" key="1">
    <source>
        <dbReference type="SAM" id="SignalP"/>
    </source>
</evidence>
<feature type="signal peptide" evidence="1">
    <location>
        <begin position="1"/>
        <end position="29"/>
    </location>
</feature>
<dbReference type="EMBL" id="BLXT01004603">
    <property type="protein sequence ID" value="GFO15157.1"/>
    <property type="molecule type" value="Genomic_DNA"/>
</dbReference>
<name>A0AAV4B6N1_9GAST</name>
<comment type="caution">
    <text evidence="2">The sequence shown here is derived from an EMBL/GenBank/DDBJ whole genome shotgun (WGS) entry which is preliminary data.</text>
</comment>
<evidence type="ECO:0000313" key="3">
    <source>
        <dbReference type="Proteomes" id="UP000735302"/>
    </source>
</evidence>
<organism evidence="2 3">
    <name type="scientific">Plakobranchus ocellatus</name>
    <dbReference type="NCBI Taxonomy" id="259542"/>
    <lineage>
        <taxon>Eukaryota</taxon>
        <taxon>Metazoa</taxon>
        <taxon>Spiralia</taxon>
        <taxon>Lophotrochozoa</taxon>
        <taxon>Mollusca</taxon>
        <taxon>Gastropoda</taxon>
        <taxon>Heterobranchia</taxon>
        <taxon>Euthyneura</taxon>
        <taxon>Panpulmonata</taxon>
        <taxon>Sacoglossa</taxon>
        <taxon>Placobranchoidea</taxon>
        <taxon>Plakobranchidae</taxon>
        <taxon>Plakobranchus</taxon>
    </lineage>
</organism>
<reference evidence="2 3" key="1">
    <citation type="journal article" date="2021" name="Elife">
        <title>Chloroplast acquisition without the gene transfer in kleptoplastic sea slugs, Plakobranchus ocellatus.</title>
        <authorList>
            <person name="Maeda T."/>
            <person name="Takahashi S."/>
            <person name="Yoshida T."/>
            <person name="Shimamura S."/>
            <person name="Takaki Y."/>
            <person name="Nagai Y."/>
            <person name="Toyoda A."/>
            <person name="Suzuki Y."/>
            <person name="Arimoto A."/>
            <person name="Ishii H."/>
            <person name="Satoh N."/>
            <person name="Nishiyama T."/>
            <person name="Hasebe M."/>
            <person name="Maruyama T."/>
            <person name="Minagawa J."/>
            <person name="Obokata J."/>
            <person name="Shigenobu S."/>
        </authorList>
    </citation>
    <scope>NUCLEOTIDE SEQUENCE [LARGE SCALE GENOMIC DNA]</scope>
</reference>